<keyword evidence="2" id="KW-0804">Transcription</keyword>
<dbReference type="GO" id="GO:0003899">
    <property type="term" value="F:DNA-directed RNA polymerase activity"/>
    <property type="evidence" value="ECO:0007669"/>
    <property type="project" value="UniProtKB-EC"/>
</dbReference>
<organism evidence="2 3">
    <name type="scientific">Toxoplasma gondii COUG</name>
    <dbReference type="NCBI Taxonomy" id="1074873"/>
    <lineage>
        <taxon>Eukaryota</taxon>
        <taxon>Sar</taxon>
        <taxon>Alveolata</taxon>
        <taxon>Apicomplexa</taxon>
        <taxon>Conoidasida</taxon>
        <taxon>Coccidia</taxon>
        <taxon>Eucoccidiorida</taxon>
        <taxon>Eimeriorina</taxon>
        <taxon>Sarcocystidae</taxon>
        <taxon>Toxoplasma</taxon>
    </lineage>
</organism>
<feature type="region of interest" description="Disordered" evidence="1">
    <location>
        <begin position="45"/>
        <end position="136"/>
    </location>
</feature>
<evidence type="ECO:0000313" key="2">
    <source>
        <dbReference type="EMBL" id="PIM00537.1"/>
    </source>
</evidence>
<gene>
    <name evidence="2" type="ORF">TGCOUG_313120D</name>
</gene>
<keyword evidence="2" id="KW-0240">DNA-directed RNA polymerase</keyword>
<dbReference type="Gene3D" id="1.10.150.20">
    <property type="entry name" value="5' to 3' exonuclease, C-terminal subdomain"/>
    <property type="match status" value="1"/>
</dbReference>
<dbReference type="Proteomes" id="UP000236343">
    <property type="component" value="Unassembled WGS sequence"/>
</dbReference>
<protein>
    <submittedName>
        <fullName evidence="2">DNA-directed RNA polymerase, alpha subunit</fullName>
        <ecNumber evidence="2">2.7.7.6</ecNumber>
    </submittedName>
</protein>
<dbReference type="SUPFAM" id="SSF47789">
    <property type="entry name" value="C-terminal domain of RNA polymerase alpha subunit"/>
    <property type="match status" value="1"/>
</dbReference>
<feature type="compositionally biased region" description="Basic and acidic residues" evidence="1">
    <location>
        <begin position="103"/>
        <end position="130"/>
    </location>
</feature>
<dbReference type="EMBL" id="AGQR02001876">
    <property type="protein sequence ID" value="PIM00537.1"/>
    <property type="molecule type" value="Genomic_DNA"/>
</dbReference>
<evidence type="ECO:0000256" key="1">
    <source>
        <dbReference type="SAM" id="MobiDB-lite"/>
    </source>
</evidence>
<keyword evidence="2" id="KW-0808">Transferase</keyword>
<comment type="caution">
    <text evidence="2">The sequence shown here is derived from an EMBL/GenBank/DDBJ whole genome shotgun (WGS) entry which is preliminary data.</text>
</comment>
<accession>A0A2G8XZT8</accession>
<sequence>MVWERPTEGLKLAEGEKSFAMPEFRPPPCSVHPVAWLKRELRRRPYSADGYSEAGAPQRQKKGGKRNTVRGRELSEEVSTQRETQSRREDVETSSAMGSPVEAARDEDERREVAEPGDRTQSATDKETKQKLKPSAVALSSIPGLSTKALQSLHEFGLSTLADVQDYTPQQLRKIPHVGPATLALLASFLSRYADDAPA</sequence>
<dbReference type="VEuPathDB" id="ToxoDB:TGCOUG_313120D"/>
<evidence type="ECO:0000313" key="3">
    <source>
        <dbReference type="Proteomes" id="UP000236343"/>
    </source>
</evidence>
<dbReference type="EC" id="2.7.7.6" evidence="2"/>
<keyword evidence="2" id="KW-0548">Nucleotidyltransferase</keyword>
<dbReference type="AlphaFoldDB" id="A0A2G8XZT8"/>
<reference evidence="2 3" key="1">
    <citation type="journal article" date="2016" name="Nat. Commun.">
        <title>Local admixture of amplified and diversified secreted pathogenesis determinants shapes mosaic Toxoplasma gondii genomes.</title>
        <authorList>
            <person name="Lorenzi H."/>
            <person name="Khan A."/>
            <person name="Behnke M.S."/>
            <person name="Namasivayam S."/>
            <person name="Swapna L.S."/>
            <person name="Hadjithomas M."/>
            <person name="Karamycheva S."/>
            <person name="Pinney D."/>
            <person name="Brunk B.P."/>
            <person name="Ajioka J.W."/>
            <person name="Ajzenberg D."/>
            <person name="Boothroyd J.C."/>
            <person name="Boyle J.P."/>
            <person name="Darde M.L."/>
            <person name="Diaz-Miranda M.A."/>
            <person name="Dubey J.P."/>
            <person name="Fritz H.M."/>
            <person name="Gennari S.M."/>
            <person name="Gregory B.D."/>
            <person name="Kim K."/>
            <person name="Saeij J.P."/>
            <person name="Su C."/>
            <person name="White M.W."/>
            <person name="Zhu X.Q."/>
            <person name="Howe D.K."/>
            <person name="Rosenthal B.M."/>
            <person name="Grigg M.E."/>
            <person name="Parkinson J."/>
            <person name="Liu L."/>
            <person name="Kissinger J.C."/>
            <person name="Roos D.S."/>
            <person name="Sibley L.D."/>
        </authorList>
    </citation>
    <scope>NUCLEOTIDE SEQUENCE [LARGE SCALE GENOMIC DNA]</scope>
    <source>
        <strain evidence="2 3">COUG</strain>
    </source>
</reference>
<feature type="compositionally biased region" description="Basic residues" evidence="1">
    <location>
        <begin position="59"/>
        <end position="69"/>
    </location>
</feature>
<dbReference type="GO" id="GO:0000428">
    <property type="term" value="C:DNA-directed RNA polymerase complex"/>
    <property type="evidence" value="ECO:0007669"/>
    <property type="project" value="UniProtKB-KW"/>
</dbReference>
<name>A0A2G8XZT8_TOXGO</name>
<proteinExistence type="predicted"/>